<evidence type="ECO:0000256" key="1">
    <source>
        <dbReference type="SAM" id="MobiDB-lite"/>
    </source>
</evidence>
<name>A0A9P6CP22_9AGAR</name>
<dbReference type="Proteomes" id="UP000807353">
    <property type="component" value="Unassembled WGS sequence"/>
</dbReference>
<dbReference type="PANTHER" id="PTHR47839">
    <property type="entry name" value="DOMAIN PROTEIN, PUTATIVE (AFU_ORTHOLOGUE AFUA_6G04830)-RELATED"/>
    <property type="match status" value="1"/>
</dbReference>
<evidence type="ECO:0000313" key="3">
    <source>
        <dbReference type="EMBL" id="KAF9467243.1"/>
    </source>
</evidence>
<evidence type="ECO:0000313" key="4">
    <source>
        <dbReference type="Proteomes" id="UP000807353"/>
    </source>
</evidence>
<sequence length="1692" mass="189087">MVAGRDTLWATGRDESVEVNQRALIDKVLARYSGEFTVFRELLQNSDDAQATAVEIRFETRTFLDKRNGKKLLDEAPQSLPDLKTAFVHQWTFKNNGIVFRDEDWNRLKKIAEGNPDEEKIGAFGVGFYSLFSVTEEPFVTSGGQWMGFYWKDKKDQLFARRGQLPGDEESTYSWTTFEMGLREDAPIPVPFDFTRFLASSITFMAHLSEVSLYFDDKRLTRLTKSSSVPKELGVPKGLLNSSRSGVVNVQSIRCTPLHIKAEVMKWVYSSGSEKKQKLVPSKISKPAGASGFFSSLFTSFGGNTTPQRLTMPLPVVEKVEDPLTVNQTSVLLSIFSADIHIRLNKKVAAELHRSTKKNPPNKLKYELIYTAKDEYDASKKEDEHQPYATGSIFQGLRADLDGAGSARIFIGHATGQTTGLGGHMSARFIPTVERESIDLMDRNVAIWNKELLYVGGFLARAAYEVELANVKNLWEGATPPGSSQATVDEELQTWLRSRSLHALKFFTFHPSTPSADVSSLLEAAFFSCAKDGHFPLISTTGVRNVSDIRLPDPALGGFLKQLPVLPDEILANAPEMVAALQSRGLIKAITFDDVLEQLGSGPLNEDETIACLKWWIGLSKQGAEVKHVPRTKLLGTTVLTIGAPGSDDERTIPLDSIRTFINPRTINSIIPLDGPLPNHLLPVSISKSLTPDDLGSSFPWTELTISEWIGHICSPAVRRVDIRHDLTASAIWAERVLVIIARAWPTMPGEAKGEIYMQLQHLTCIPTSGGMKTPDQAYFLQANIFNDLPVVTLPSGIVIKGALERVLQALGVRKHVELQLVFNRMIKTNEWTVADLAKYLVSVQSTLTAEEWGRLKMTSAFSKETDLKNQVDSAGPGRFQAQQLYEPLDILRRLGLPILDWGKQTKWRGTSDEAKFLFELGLLRFPPLPILINLCTSADSEIQITAFKYLLDNIDSHYKNYDPSLFADVAFIPAVKDAKPCLGTPKNVFYNPEWSNLGFLVTHPTLQPGAPLKLKIRQHPPTSELVTLLQKTPPKDEIEAQTWFGILAGRIHEFTPQELHQLSHLPIVPIPGENISSRFLPPVQCYFGGDAKDKFHSKLFVFVNFGRAANGFLSACGTKSEPSVEEVALILLEDPHKFYASAEGPSQFLAELRNIAVNSRLISSGTMGKMKKAAILLGSRRKPRKTEEKQEIDSYDDEDWDLQYDLLKPEQIIIADDTHAHQAFGDSFFTAPPEDILEAFYAQLGSKRLSALLKEDYSPTAEIRHSKAAEDTRALILERLPLFLHEHNHATRTRVSYTWLTSKVNFVVTTYGKISVTKSLNFGELRLSQKQDASAVAQRTGYGPIHLWIAGNSQIDMYEVATSLNKYLFDTPKVNDALLFMTILSTDLKALKRRGYNVDRILRQQKVERQAADDPVSKAKLETVDLLTRPPLIPTSPIPPTPKIGKSEYEESIPKNPTPHKSPLGSRNPLSLFKRNNASTNSTNEKLQIPPVPKSPGGKATPLSNISSNIDMAIKACRPESGNLLRNREEMRQVKESLNEGYCDISGRVGDLHKIGEMGKVKVYLSPDFPEPQSFMTTKRDTIARFVHLLVLLARVYDLPLANLHIFNDVDGNLIAFNRNGSIFLNLRYYEEWHDAEVFAGHFNTAYISWYFTLAHEIAHNLVEPHNSEHEFYFSAICEKHLMELGQLLSG</sequence>
<protein>
    <recommendedName>
        <fullName evidence="2">Sacsin/Nov domain-containing protein</fullName>
    </recommendedName>
</protein>
<dbReference type="Gene3D" id="3.30.565.10">
    <property type="entry name" value="Histidine kinase-like ATPase, C-terminal domain"/>
    <property type="match status" value="1"/>
</dbReference>
<reference evidence="3" key="1">
    <citation type="submission" date="2020-11" db="EMBL/GenBank/DDBJ databases">
        <authorList>
            <consortium name="DOE Joint Genome Institute"/>
            <person name="Ahrendt S."/>
            <person name="Riley R."/>
            <person name="Andreopoulos W."/>
            <person name="Labutti K."/>
            <person name="Pangilinan J."/>
            <person name="Ruiz-Duenas F.J."/>
            <person name="Barrasa J.M."/>
            <person name="Sanchez-Garcia M."/>
            <person name="Camarero S."/>
            <person name="Miyauchi S."/>
            <person name="Serrano A."/>
            <person name="Linde D."/>
            <person name="Babiker R."/>
            <person name="Drula E."/>
            <person name="Ayuso-Fernandez I."/>
            <person name="Pacheco R."/>
            <person name="Padilla G."/>
            <person name="Ferreira P."/>
            <person name="Barriuso J."/>
            <person name="Kellner H."/>
            <person name="Castanera R."/>
            <person name="Alfaro M."/>
            <person name="Ramirez L."/>
            <person name="Pisabarro A.G."/>
            <person name="Kuo A."/>
            <person name="Tritt A."/>
            <person name="Lipzen A."/>
            <person name="He G."/>
            <person name="Yan M."/>
            <person name="Ng V."/>
            <person name="Cullen D."/>
            <person name="Martin F."/>
            <person name="Rosso M.-N."/>
            <person name="Henrissat B."/>
            <person name="Hibbett D."/>
            <person name="Martinez A.T."/>
            <person name="Grigoriev I.V."/>
        </authorList>
    </citation>
    <scope>NUCLEOTIDE SEQUENCE</scope>
    <source>
        <strain evidence="3">CBS 247.69</strain>
    </source>
</reference>
<dbReference type="EMBL" id="MU150237">
    <property type="protein sequence ID" value="KAF9467243.1"/>
    <property type="molecule type" value="Genomic_DNA"/>
</dbReference>
<dbReference type="Pfam" id="PF12449">
    <property type="entry name" value="DUF3684"/>
    <property type="match status" value="1"/>
</dbReference>
<keyword evidence="4" id="KW-1185">Reference proteome</keyword>
<dbReference type="Pfam" id="PF25794">
    <property type="entry name" value="SACS"/>
    <property type="match status" value="1"/>
</dbReference>
<comment type="caution">
    <text evidence="3">The sequence shown here is derived from an EMBL/GenBank/DDBJ whole genome shotgun (WGS) entry which is preliminary data.</text>
</comment>
<feature type="compositionally biased region" description="Polar residues" evidence="1">
    <location>
        <begin position="1475"/>
        <end position="1487"/>
    </location>
</feature>
<feature type="compositionally biased region" description="Pro residues" evidence="1">
    <location>
        <begin position="1432"/>
        <end position="1443"/>
    </location>
</feature>
<organism evidence="3 4">
    <name type="scientific">Collybia nuda</name>
    <dbReference type="NCBI Taxonomy" id="64659"/>
    <lineage>
        <taxon>Eukaryota</taxon>
        <taxon>Fungi</taxon>
        <taxon>Dikarya</taxon>
        <taxon>Basidiomycota</taxon>
        <taxon>Agaricomycotina</taxon>
        <taxon>Agaricomycetes</taxon>
        <taxon>Agaricomycetidae</taxon>
        <taxon>Agaricales</taxon>
        <taxon>Tricholomatineae</taxon>
        <taxon>Clitocybaceae</taxon>
        <taxon>Collybia</taxon>
    </lineage>
</organism>
<dbReference type="InterPro" id="IPR058210">
    <property type="entry name" value="SACS/Nov_dom"/>
</dbReference>
<accession>A0A9P6CP22</accession>
<proteinExistence type="predicted"/>
<dbReference type="InterPro" id="IPR022155">
    <property type="entry name" value="DUF3684"/>
</dbReference>
<dbReference type="PANTHER" id="PTHR47839:SF1">
    <property type="entry name" value="DOMAIN PROTEIN, PUTATIVE (AFU_ORTHOLOGUE AFUA_6G04830)-RELATED"/>
    <property type="match status" value="1"/>
</dbReference>
<dbReference type="NCBIfam" id="NF047352">
    <property type="entry name" value="P_loop_sacsin"/>
    <property type="match status" value="1"/>
</dbReference>
<dbReference type="SUPFAM" id="SSF55874">
    <property type="entry name" value="ATPase domain of HSP90 chaperone/DNA topoisomerase II/histidine kinase"/>
    <property type="match status" value="1"/>
</dbReference>
<feature type="domain" description="Sacsin/Nov" evidence="2">
    <location>
        <begin position="24"/>
        <end position="145"/>
    </location>
</feature>
<dbReference type="InterPro" id="IPR036890">
    <property type="entry name" value="HATPase_C_sf"/>
</dbReference>
<feature type="region of interest" description="Disordered" evidence="1">
    <location>
        <begin position="1432"/>
        <end position="1505"/>
    </location>
</feature>
<evidence type="ECO:0000259" key="2">
    <source>
        <dbReference type="Pfam" id="PF25794"/>
    </source>
</evidence>
<dbReference type="OrthoDB" id="10031156at2759"/>
<gene>
    <name evidence="3" type="ORF">BDZ94DRAFT_1248873</name>
</gene>